<feature type="domain" description="DUF2345" evidence="4">
    <location>
        <begin position="958"/>
        <end position="1106"/>
    </location>
</feature>
<dbReference type="Gene3D" id="2.30.110.50">
    <property type="match status" value="1"/>
</dbReference>
<dbReference type="InterPro" id="IPR028244">
    <property type="entry name" value="T6SS_Rhs_Vgr_dom"/>
</dbReference>
<sequence>MADPAQLLSAITAALADTSSTVSTPTATLASAQAMPYAGTTALAEELITLARSGGDTTALAEELVAMARSELPTQTSATLGTLETVIASGQLADGGTAMFAGLAQLAPLAAVVVQALLQGSEPEAIVASMAPTAVQHYLKSGPARTADAMVPAHRMSSAEAPAETLSNAVRAFAQDHVDAGSGSQAVFDSPAASQVLRGIDTIRDQAGKIAWLPQQAALIDSPPASTLDARDPADAGESVPHEISSWRQRLRDYTPAAREPSPLHGDRSEQPAPAHGETATLFSLGDSHDRLIVIETPQPLPLQVERFSGHEAVCEAFKFEIDCLSPSAFLDLRPLLGKPLRLGLHTASDDLRQWHGYCTQVAALGGDGGLARYRLTMEPWTAFLQLRRNALIFQDTDALGAVEGVFADYPQTSFRSDVTQTLPTRAVITQYRETDWEFVTRLLAEAGLAWRFEHVPATDSAGDRNQVQHTLVIFDRSSELPQATPATIRFHRIDATETEDAMSHFSEQRQVVPDAVGTASWQPERVEALSAGSAVEPVGPHVPRREVYAVPRAARYATGEQAQQQADLMLDALRLPQRLHAGAGSARGLAAGRVFTLSQHPDLAGQAFVPIAVEHVAVNNAVTAHAPDFGDGIAALLDDPGRERGSYRNRFLAVPTGTPLVPQARHKPLAPGAQTARVVGMPNAAITATRDHQVRIQFDWQRGTAPNAGGLTDAGSRGNPSGHAPGNERSGTWVRVAEWLAGPNWGSHMLPRIGSEVLVEFLHADIDQPLITGQLFNGEVSPSFALADASNHPGTLSGLHHGSVDGSGHQQWVIDDARGQLRQRLATTLADSRAEIGYLIEHADHLRGGYRGQGFEVATAGWGNLHAGQGMLLSTSARSGHTSTQLDVTEAVGRLKAAEECAQALSEAATQQHVPALSANSQQSALLKAIDPEQDGKYSGSIGGQRATKPKVDARKGNEPVERFAAPLLLAESPDSIVAATPNSALAYAGGALHLTTQDDAHLAAGQTFAAVAGGPAAFYAHAGPLRVIAANSPVTVQAHAGELELLADQSVTVTATDDRIDVLAQTRIVLQAGQSQIVLDGGDIRFECPGNFTVKASQHPWRQGDQGNVNLSLPNGLINLKPQRMLDFSG</sequence>
<evidence type="ECO:0000256" key="1">
    <source>
        <dbReference type="ARBA" id="ARBA00005558"/>
    </source>
</evidence>
<evidence type="ECO:0000256" key="2">
    <source>
        <dbReference type="SAM" id="MobiDB-lite"/>
    </source>
</evidence>
<dbReference type="InterPro" id="IPR018769">
    <property type="entry name" value="VgrG2_DUF2345"/>
</dbReference>
<evidence type="ECO:0000259" key="3">
    <source>
        <dbReference type="Pfam" id="PF04717"/>
    </source>
</evidence>
<dbReference type="RefSeq" id="WP_242007477.1">
    <property type="nucleotide sequence ID" value="NZ_VLKN01000002.1"/>
</dbReference>
<dbReference type="Proteomes" id="UP000315167">
    <property type="component" value="Unassembled WGS sequence"/>
</dbReference>
<accession>A0A562LAG8</accession>
<dbReference type="Gene3D" id="2.40.50.230">
    <property type="entry name" value="Gp5 N-terminal domain"/>
    <property type="match status" value="1"/>
</dbReference>
<reference evidence="6 7" key="1">
    <citation type="journal article" date="2015" name="Stand. Genomic Sci.">
        <title>Genomic Encyclopedia of Bacterial and Archaeal Type Strains, Phase III: the genomes of soil and plant-associated and newly described type strains.</title>
        <authorList>
            <person name="Whitman W.B."/>
            <person name="Woyke T."/>
            <person name="Klenk H.P."/>
            <person name="Zhou Y."/>
            <person name="Lilburn T.G."/>
            <person name="Beck B.J."/>
            <person name="De Vos P."/>
            <person name="Vandamme P."/>
            <person name="Eisen J.A."/>
            <person name="Garrity G."/>
            <person name="Hugenholtz P."/>
            <person name="Kyrpides N.C."/>
        </authorList>
    </citation>
    <scope>NUCLEOTIDE SEQUENCE [LARGE SCALE GENOMIC DNA]</scope>
    <source>
        <strain evidence="6 7">CGMCC 1.10821</strain>
    </source>
</reference>
<dbReference type="InterPro" id="IPR037026">
    <property type="entry name" value="Vgr_OB-fold_dom_sf"/>
</dbReference>
<dbReference type="AlphaFoldDB" id="A0A562LAG8"/>
<evidence type="ECO:0000259" key="4">
    <source>
        <dbReference type="Pfam" id="PF10106"/>
    </source>
</evidence>
<feature type="domain" description="Putative type VI secretion system Rhs element associated Vgr" evidence="5">
    <location>
        <begin position="805"/>
        <end position="910"/>
    </location>
</feature>
<feature type="domain" description="Gp5/Type VI secretion system Vgr protein OB-fold" evidence="3">
    <location>
        <begin position="729"/>
        <end position="777"/>
    </location>
</feature>
<feature type="region of interest" description="Disordered" evidence="2">
    <location>
        <begin position="937"/>
        <end position="957"/>
    </location>
</feature>
<dbReference type="Pfam" id="PF04717">
    <property type="entry name" value="Phage_base_V"/>
    <property type="match status" value="1"/>
</dbReference>
<evidence type="ECO:0000313" key="6">
    <source>
        <dbReference type="EMBL" id="TWI04672.1"/>
    </source>
</evidence>
<feature type="region of interest" description="Disordered" evidence="2">
    <location>
        <begin position="704"/>
        <end position="731"/>
    </location>
</feature>
<dbReference type="Pfam" id="PF05954">
    <property type="entry name" value="Phage_GPD"/>
    <property type="match status" value="1"/>
</dbReference>
<dbReference type="InterPro" id="IPR006531">
    <property type="entry name" value="Gp5/Vgr_OB"/>
</dbReference>
<gene>
    <name evidence="6" type="ORF">IP90_00805</name>
</gene>
<dbReference type="SUPFAM" id="SSF69279">
    <property type="entry name" value="Phage tail proteins"/>
    <property type="match status" value="2"/>
</dbReference>
<dbReference type="NCBIfam" id="TIGR03361">
    <property type="entry name" value="VI_Rhs_Vgr"/>
    <property type="match status" value="1"/>
</dbReference>
<comment type="caution">
    <text evidence="6">The sequence shown here is derived from an EMBL/GenBank/DDBJ whole genome shotgun (WGS) entry which is preliminary data.</text>
</comment>
<proteinExistence type="inferred from homology"/>
<evidence type="ECO:0000313" key="7">
    <source>
        <dbReference type="Proteomes" id="UP000315167"/>
    </source>
</evidence>
<dbReference type="SUPFAM" id="SSF69255">
    <property type="entry name" value="gp5 N-terminal domain-like"/>
    <property type="match status" value="1"/>
</dbReference>
<evidence type="ECO:0000259" key="5">
    <source>
        <dbReference type="Pfam" id="PF13296"/>
    </source>
</evidence>
<protein>
    <submittedName>
        <fullName evidence="6">Rhs element Vgr protein</fullName>
    </submittedName>
</protein>
<comment type="similarity">
    <text evidence="1">Belongs to the VgrG protein family.</text>
</comment>
<dbReference type="EMBL" id="VLKN01000002">
    <property type="protein sequence ID" value="TWI04672.1"/>
    <property type="molecule type" value="Genomic_DNA"/>
</dbReference>
<keyword evidence="7" id="KW-1185">Reference proteome</keyword>
<dbReference type="Pfam" id="PF13296">
    <property type="entry name" value="T6SS_Vgr"/>
    <property type="match status" value="1"/>
</dbReference>
<dbReference type="Pfam" id="PF10106">
    <property type="entry name" value="DUF2345"/>
    <property type="match status" value="1"/>
</dbReference>
<dbReference type="Gene3D" id="3.55.50.10">
    <property type="entry name" value="Baseplate protein-like domains"/>
    <property type="match status" value="1"/>
</dbReference>
<dbReference type="InterPro" id="IPR006533">
    <property type="entry name" value="T6SS_Vgr_RhsGE"/>
</dbReference>
<dbReference type="InterPro" id="IPR017847">
    <property type="entry name" value="T6SS_RhsGE_Vgr_subset"/>
</dbReference>
<dbReference type="NCBIfam" id="TIGR01646">
    <property type="entry name" value="vgr_GE"/>
    <property type="match status" value="1"/>
</dbReference>
<feature type="region of interest" description="Disordered" evidence="2">
    <location>
        <begin position="223"/>
        <end position="275"/>
    </location>
</feature>
<dbReference type="Gene3D" id="4.10.220.110">
    <property type="match status" value="1"/>
</dbReference>
<name>A0A562LAG8_9GAMM</name>
<organism evidence="6 7">
    <name type="scientific">Luteimonas cucumeris</name>
    <dbReference type="NCBI Taxonomy" id="985012"/>
    <lineage>
        <taxon>Bacteria</taxon>
        <taxon>Pseudomonadati</taxon>
        <taxon>Pseudomonadota</taxon>
        <taxon>Gammaproteobacteria</taxon>
        <taxon>Lysobacterales</taxon>
        <taxon>Lysobacteraceae</taxon>
        <taxon>Luteimonas</taxon>
    </lineage>
</organism>